<proteinExistence type="predicted"/>
<dbReference type="EMBL" id="LJGU01000149">
    <property type="protein sequence ID" value="OEU95975.1"/>
    <property type="molecule type" value="Genomic_DNA"/>
</dbReference>
<keyword evidence="2" id="KW-1185">Reference proteome</keyword>
<dbReference type="AlphaFoldDB" id="A0A1E7JWG9"/>
<accession>A0A1E7JWG9</accession>
<organism evidence="1 2">
    <name type="scientific">Streptomyces oceani</name>
    <dbReference type="NCBI Taxonomy" id="1075402"/>
    <lineage>
        <taxon>Bacteria</taxon>
        <taxon>Bacillati</taxon>
        <taxon>Actinomycetota</taxon>
        <taxon>Actinomycetes</taxon>
        <taxon>Kitasatosporales</taxon>
        <taxon>Streptomycetaceae</taxon>
        <taxon>Streptomyces</taxon>
    </lineage>
</organism>
<name>A0A1E7JWG9_9ACTN</name>
<evidence type="ECO:0000313" key="1">
    <source>
        <dbReference type="EMBL" id="OEU95975.1"/>
    </source>
</evidence>
<dbReference type="RefSeq" id="WP_070198587.1">
    <property type="nucleotide sequence ID" value="NZ_LJGU01000149.1"/>
</dbReference>
<evidence type="ECO:0000313" key="2">
    <source>
        <dbReference type="Proteomes" id="UP000176101"/>
    </source>
</evidence>
<sequence length="67" mass="7085">MNHRGPQRSRSGRCWWSGTFGASSAQPLAALVRVRRSQGVQLLEGDDLGADGEFAAVRGEGAGEQDA</sequence>
<comment type="caution">
    <text evidence="1">The sequence shown here is derived from an EMBL/GenBank/DDBJ whole genome shotgun (WGS) entry which is preliminary data.</text>
</comment>
<protein>
    <submittedName>
        <fullName evidence="1">Uncharacterized protein</fullName>
    </submittedName>
</protein>
<gene>
    <name evidence="1" type="ORF">AN216_22880</name>
</gene>
<dbReference type="Proteomes" id="UP000176101">
    <property type="component" value="Unassembled WGS sequence"/>
</dbReference>
<reference evidence="1 2" key="1">
    <citation type="journal article" date="2016" name="Front. Microbiol.">
        <title>Comparative Genomics Analysis of Streptomyces Species Reveals Their Adaptation to the Marine Environment and Their Diversity at the Genomic Level.</title>
        <authorList>
            <person name="Tian X."/>
            <person name="Zhang Z."/>
            <person name="Yang T."/>
            <person name="Chen M."/>
            <person name="Li J."/>
            <person name="Chen F."/>
            <person name="Yang J."/>
            <person name="Li W."/>
            <person name="Zhang B."/>
            <person name="Zhang Z."/>
            <person name="Wu J."/>
            <person name="Zhang C."/>
            <person name="Long L."/>
            <person name="Xiao J."/>
        </authorList>
    </citation>
    <scope>NUCLEOTIDE SEQUENCE [LARGE SCALE GENOMIC DNA]</scope>
    <source>
        <strain evidence="1 2">SCSIO 02100</strain>
    </source>
</reference>